<protein>
    <submittedName>
        <fullName evidence="2">Alpha/Beta hydrolase protein</fullName>
    </submittedName>
</protein>
<gene>
    <name evidence="2" type="ORF">BDV29DRAFT_197102</name>
</gene>
<evidence type="ECO:0000313" key="2">
    <source>
        <dbReference type="EMBL" id="KAB8071988.1"/>
    </source>
</evidence>
<accession>A0A5N5WTT6</accession>
<dbReference type="PRINTS" id="PR00412">
    <property type="entry name" value="EPOXHYDRLASE"/>
</dbReference>
<reference evidence="2 3" key="1">
    <citation type="submission" date="2019-04" db="EMBL/GenBank/DDBJ databases">
        <title>Friends and foes A comparative genomics study of 23 Aspergillus species from section Flavi.</title>
        <authorList>
            <consortium name="DOE Joint Genome Institute"/>
            <person name="Kjaerbolling I."/>
            <person name="Vesth T."/>
            <person name="Frisvad J.C."/>
            <person name="Nybo J.L."/>
            <person name="Theobald S."/>
            <person name="Kildgaard S."/>
            <person name="Isbrandt T."/>
            <person name="Kuo A."/>
            <person name="Sato A."/>
            <person name="Lyhne E.K."/>
            <person name="Kogle M.E."/>
            <person name="Wiebenga A."/>
            <person name="Kun R.S."/>
            <person name="Lubbers R.J."/>
            <person name="Makela M.R."/>
            <person name="Barry K."/>
            <person name="Chovatia M."/>
            <person name="Clum A."/>
            <person name="Daum C."/>
            <person name="Haridas S."/>
            <person name="He G."/>
            <person name="LaButti K."/>
            <person name="Lipzen A."/>
            <person name="Mondo S."/>
            <person name="Riley R."/>
            <person name="Salamov A."/>
            <person name="Simmons B.A."/>
            <person name="Magnuson J.K."/>
            <person name="Henrissat B."/>
            <person name="Mortensen U.H."/>
            <person name="Larsen T.O."/>
            <person name="Devries R.P."/>
            <person name="Grigoriev I.V."/>
            <person name="Machida M."/>
            <person name="Baker S.E."/>
            <person name="Andersen M.R."/>
        </authorList>
    </citation>
    <scope>NUCLEOTIDE SEQUENCE [LARGE SCALE GENOMIC DNA]</scope>
    <source>
        <strain evidence="2 3">CBS 151.66</strain>
    </source>
</reference>
<evidence type="ECO:0000259" key="1">
    <source>
        <dbReference type="Pfam" id="PF00561"/>
    </source>
</evidence>
<dbReference type="PANTHER" id="PTHR43798:SF33">
    <property type="entry name" value="HYDROLASE, PUTATIVE (AFU_ORTHOLOGUE AFUA_2G14860)-RELATED"/>
    <property type="match status" value="1"/>
</dbReference>
<name>A0A5N5WTT6_9EURO</name>
<keyword evidence="2" id="KW-0378">Hydrolase</keyword>
<dbReference type="Proteomes" id="UP000326565">
    <property type="component" value="Unassembled WGS sequence"/>
</dbReference>
<dbReference type="PANTHER" id="PTHR43798">
    <property type="entry name" value="MONOACYLGLYCEROL LIPASE"/>
    <property type="match status" value="1"/>
</dbReference>
<proteinExistence type="predicted"/>
<sequence>MNNTPYNPTPAQLSPPSQAYYHKRNAWVNNPSNDPPKVRISYIDTTPSPPPQKGKTILLIHGFPQTSHQFRHVLTPLTQSGYRIIAPDYRGAGDSSHPTHDYRKSTMARDLYALVHDFLTITEKIHVVGHDIGGMVAHAYATLFPHHVASVIWGECPLPGTSAYEVNKRSPEQFHFVFHAVPDDLAVALVSGRERVYLGHFFSKLCFNVGAVEGVDLDYYAEMYARPGGLRCAFEVYKAFEEDARENREFLRVRGKCRLPVLVLNGRESRHAGEAGGMVSEMYEGDHVELAEVDASGHYIAEENPGGFVDAVLGFVKKY</sequence>
<dbReference type="GO" id="GO:0046464">
    <property type="term" value="P:acylglycerol catabolic process"/>
    <property type="evidence" value="ECO:0007669"/>
    <property type="project" value="TreeGrafter"/>
</dbReference>
<dbReference type="SUPFAM" id="SSF53474">
    <property type="entry name" value="alpha/beta-Hydrolases"/>
    <property type="match status" value="1"/>
</dbReference>
<dbReference type="Pfam" id="PF00561">
    <property type="entry name" value="Abhydrolase_1"/>
    <property type="match status" value="1"/>
</dbReference>
<feature type="domain" description="AB hydrolase-1" evidence="1">
    <location>
        <begin position="56"/>
        <end position="153"/>
    </location>
</feature>
<dbReference type="InterPro" id="IPR029058">
    <property type="entry name" value="AB_hydrolase_fold"/>
</dbReference>
<organism evidence="2 3">
    <name type="scientific">Aspergillus leporis</name>
    <dbReference type="NCBI Taxonomy" id="41062"/>
    <lineage>
        <taxon>Eukaryota</taxon>
        <taxon>Fungi</taxon>
        <taxon>Dikarya</taxon>
        <taxon>Ascomycota</taxon>
        <taxon>Pezizomycotina</taxon>
        <taxon>Eurotiomycetes</taxon>
        <taxon>Eurotiomycetidae</taxon>
        <taxon>Eurotiales</taxon>
        <taxon>Aspergillaceae</taxon>
        <taxon>Aspergillus</taxon>
        <taxon>Aspergillus subgen. Circumdati</taxon>
    </lineage>
</organism>
<keyword evidence="3" id="KW-1185">Reference proteome</keyword>
<dbReference type="InterPro" id="IPR000639">
    <property type="entry name" value="Epox_hydrolase-like"/>
</dbReference>
<dbReference type="OrthoDB" id="284184at2759"/>
<dbReference type="AlphaFoldDB" id="A0A5N5WTT6"/>
<dbReference type="InterPro" id="IPR000073">
    <property type="entry name" value="AB_hydrolase_1"/>
</dbReference>
<evidence type="ECO:0000313" key="3">
    <source>
        <dbReference type="Proteomes" id="UP000326565"/>
    </source>
</evidence>
<dbReference type="EMBL" id="ML732258">
    <property type="protein sequence ID" value="KAB8071988.1"/>
    <property type="molecule type" value="Genomic_DNA"/>
</dbReference>
<dbReference type="GO" id="GO:0047372">
    <property type="term" value="F:monoacylglycerol lipase activity"/>
    <property type="evidence" value="ECO:0007669"/>
    <property type="project" value="TreeGrafter"/>
</dbReference>
<dbReference type="InterPro" id="IPR050266">
    <property type="entry name" value="AB_hydrolase_sf"/>
</dbReference>
<dbReference type="Gene3D" id="3.40.50.1820">
    <property type="entry name" value="alpha/beta hydrolase"/>
    <property type="match status" value="1"/>
</dbReference>
<dbReference type="GO" id="GO:0016020">
    <property type="term" value="C:membrane"/>
    <property type="evidence" value="ECO:0007669"/>
    <property type="project" value="TreeGrafter"/>
</dbReference>